<protein>
    <recommendedName>
        <fullName evidence="4">Mediator of RNA polymerase II transcription subunit 21</fullName>
    </recommendedName>
</protein>
<keyword evidence="3" id="KW-1185">Reference proteome</keyword>
<evidence type="ECO:0000256" key="1">
    <source>
        <dbReference type="SAM" id="Coils"/>
    </source>
</evidence>
<dbReference type="EMBL" id="BTGC01000003">
    <property type="protein sequence ID" value="GMM50794.1"/>
    <property type="molecule type" value="Genomic_DNA"/>
</dbReference>
<dbReference type="Proteomes" id="UP001362899">
    <property type="component" value="Unassembled WGS sequence"/>
</dbReference>
<organism evidence="2 3">
    <name type="scientific">Starmerella bacillaris</name>
    <name type="common">Yeast</name>
    <name type="synonym">Candida zemplinina</name>
    <dbReference type="NCBI Taxonomy" id="1247836"/>
    <lineage>
        <taxon>Eukaryota</taxon>
        <taxon>Fungi</taxon>
        <taxon>Dikarya</taxon>
        <taxon>Ascomycota</taxon>
        <taxon>Saccharomycotina</taxon>
        <taxon>Dipodascomycetes</taxon>
        <taxon>Dipodascales</taxon>
        <taxon>Trichomonascaceae</taxon>
        <taxon>Starmerella</taxon>
    </lineage>
</organism>
<accession>A0AAV5RJR2</accession>
<proteinExistence type="predicted"/>
<sequence>MDELVERLEFLEHVCRDVPSHESLMMQVSEVDSGLTALLGNRKNAIQKQAANFTYPNDQVPLEIKEESIASDFTEIMKMADSLENLQSLNMPTLEFMQKNAEQQEKINKLTNEFNELTLRSVEITKRLLNYADGENINFATEQ</sequence>
<keyword evidence="1" id="KW-0175">Coiled coil</keyword>
<evidence type="ECO:0008006" key="4">
    <source>
        <dbReference type="Google" id="ProtNLM"/>
    </source>
</evidence>
<evidence type="ECO:0000313" key="2">
    <source>
        <dbReference type="EMBL" id="GMM50794.1"/>
    </source>
</evidence>
<reference evidence="2 3" key="1">
    <citation type="journal article" date="2023" name="Elife">
        <title>Identification of key yeast species and microbe-microbe interactions impacting larval growth of Drosophila in the wild.</title>
        <authorList>
            <person name="Mure A."/>
            <person name="Sugiura Y."/>
            <person name="Maeda R."/>
            <person name="Honda K."/>
            <person name="Sakurai N."/>
            <person name="Takahashi Y."/>
            <person name="Watada M."/>
            <person name="Katoh T."/>
            <person name="Gotoh A."/>
            <person name="Gotoh Y."/>
            <person name="Taniguchi I."/>
            <person name="Nakamura K."/>
            <person name="Hayashi T."/>
            <person name="Katayama T."/>
            <person name="Uemura T."/>
            <person name="Hattori Y."/>
        </authorList>
    </citation>
    <scope>NUCLEOTIDE SEQUENCE [LARGE SCALE GENOMIC DNA]</scope>
    <source>
        <strain evidence="2 3">SB-73</strain>
    </source>
</reference>
<name>A0AAV5RJR2_STABA</name>
<dbReference type="AlphaFoldDB" id="A0AAV5RJR2"/>
<feature type="coiled-coil region" evidence="1">
    <location>
        <begin position="93"/>
        <end position="120"/>
    </location>
</feature>
<comment type="caution">
    <text evidence="2">The sequence shown here is derived from an EMBL/GenBank/DDBJ whole genome shotgun (WGS) entry which is preliminary data.</text>
</comment>
<evidence type="ECO:0000313" key="3">
    <source>
        <dbReference type="Proteomes" id="UP001362899"/>
    </source>
</evidence>
<gene>
    <name evidence="2" type="ORF">DASB73_017520</name>
</gene>